<dbReference type="AlphaFoldDB" id="A0A327SA63"/>
<keyword evidence="3" id="KW-1185">Reference proteome</keyword>
<dbReference type="InterPro" id="IPR029033">
    <property type="entry name" value="His_PPase_superfam"/>
</dbReference>
<dbReference type="CDD" id="cd07067">
    <property type="entry name" value="HP_PGM_like"/>
    <property type="match status" value="1"/>
</dbReference>
<dbReference type="EMBL" id="QLLQ01000005">
    <property type="protein sequence ID" value="RAJ24834.1"/>
    <property type="molecule type" value="Genomic_DNA"/>
</dbReference>
<dbReference type="Gene3D" id="3.40.50.1240">
    <property type="entry name" value="Phosphoglycerate mutase-like"/>
    <property type="match status" value="1"/>
</dbReference>
<keyword evidence="1" id="KW-0732">Signal</keyword>
<dbReference type="InterPro" id="IPR013078">
    <property type="entry name" value="His_Pase_superF_clade-1"/>
</dbReference>
<organism evidence="2 3">
    <name type="scientific">Gelidibacter algens</name>
    <dbReference type="NCBI Taxonomy" id="49280"/>
    <lineage>
        <taxon>Bacteria</taxon>
        <taxon>Pseudomonadati</taxon>
        <taxon>Bacteroidota</taxon>
        <taxon>Flavobacteriia</taxon>
        <taxon>Flavobacteriales</taxon>
        <taxon>Flavobacteriaceae</taxon>
        <taxon>Gelidibacter</taxon>
    </lineage>
</organism>
<accession>A0A327SA63</accession>
<evidence type="ECO:0000256" key="1">
    <source>
        <dbReference type="SAM" id="SignalP"/>
    </source>
</evidence>
<name>A0A327SA63_9FLAO</name>
<gene>
    <name evidence="2" type="ORF">LX77_01833</name>
</gene>
<comment type="caution">
    <text evidence="2">The sequence shown here is derived from an EMBL/GenBank/DDBJ whole genome shotgun (WGS) entry which is preliminary data.</text>
</comment>
<proteinExistence type="predicted"/>
<sequence length="169" mass="19141">MTRYLISICFTLISISSFAQKEPNSEVTTYFFIRHAEKDRSDTSEKDPHLTGEGHKRAQDWSIILQHIQFDAIYATNYYRTKETCQPTATKNNLEIITYNADTYFDSTFESATKGKTVLIVGHSNTIPEFVNAAIGSKKYEHIDDANNGNLYIVTLTEGRATDVVLTIN</sequence>
<dbReference type="Proteomes" id="UP000248987">
    <property type="component" value="Unassembled WGS sequence"/>
</dbReference>
<dbReference type="OrthoDB" id="3296006at2"/>
<evidence type="ECO:0000313" key="2">
    <source>
        <dbReference type="EMBL" id="RAJ24834.1"/>
    </source>
</evidence>
<dbReference type="RefSeq" id="WP_083993862.1">
    <property type="nucleotide sequence ID" value="NZ_LZRN01000008.1"/>
</dbReference>
<feature type="chain" id="PRO_5016237947" evidence="1">
    <location>
        <begin position="20"/>
        <end position="169"/>
    </location>
</feature>
<dbReference type="Pfam" id="PF00300">
    <property type="entry name" value="His_Phos_1"/>
    <property type="match status" value="1"/>
</dbReference>
<reference evidence="2 3" key="1">
    <citation type="submission" date="2018-06" db="EMBL/GenBank/DDBJ databases">
        <title>Genomic Encyclopedia of Archaeal and Bacterial Type Strains, Phase II (KMG-II): from individual species to whole genera.</title>
        <authorList>
            <person name="Goeker M."/>
        </authorList>
    </citation>
    <scope>NUCLEOTIDE SEQUENCE [LARGE SCALE GENOMIC DNA]</scope>
    <source>
        <strain evidence="2 3">DSM 12408</strain>
    </source>
</reference>
<feature type="signal peptide" evidence="1">
    <location>
        <begin position="1"/>
        <end position="19"/>
    </location>
</feature>
<protein>
    <submittedName>
        <fullName evidence="2">Phosphohistidine phosphatase SixA</fullName>
    </submittedName>
</protein>
<evidence type="ECO:0000313" key="3">
    <source>
        <dbReference type="Proteomes" id="UP000248987"/>
    </source>
</evidence>
<dbReference type="SUPFAM" id="SSF53254">
    <property type="entry name" value="Phosphoglycerate mutase-like"/>
    <property type="match status" value="1"/>
</dbReference>